<sequence>MSATGREQPSAAAPSDVAATLAEAAFVRLVSDATGDALAGTGVLARALDAAGTPFQASVVAPFTDPDRTTEADVTVAVGRSPSSADHALSTRPAATAFEIARELGTATASPLALAGTIAGGELDGSVAEAAEQAGLERRPGLSIPTADLADGLAHSTLLRAPFSGDEERTRATLAELDLPAEPTDDDHRRVASLVALAVTGADDAPPRAADAVQRGLRPYAGGPFETIGGYADVLDAVARERPGVGIALALGHEGIREDALSAWRTHARRAHAAVTEATTGRYDGLFVARGDAMPVGTVARLVSDFRGPEPVTLVVTDGEAAARAADGRDLTATMRAAADAVGGRAVECGDCVRARFDVPTSELIEAFREAL</sequence>
<dbReference type="AlphaFoldDB" id="A0A8J7YB37"/>
<dbReference type="RefSeq" id="WP_162319176.1">
    <property type="nucleotide sequence ID" value="NZ_JAHQXF010000002.1"/>
</dbReference>
<dbReference type="Proteomes" id="UP000766550">
    <property type="component" value="Unassembled WGS sequence"/>
</dbReference>
<organism evidence="1 2">
    <name type="scientific">Haloarcula limicola</name>
    <dbReference type="NCBI Taxonomy" id="1429915"/>
    <lineage>
        <taxon>Archaea</taxon>
        <taxon>Methanobacteriati</taxon>
        <taxon>Methanobacteriota</taxon>
        <taxon>Stenosarchaea group</taxon>
        <taxon>Halobacteria</taxon>
        <taxon>Halobacteriales</taxon>
        <taxon>Haloarculaceae</taxon>
        <taxon>Haloarcula</taxon>
    </lineage>
</organism>
<dbReference type="EMBL" id="JAHQXF010000002">
    <property type="protein sequence ID" value="MBV0924619.1"/>
    <property type="molecule type" value="Genomic_DNA"/>
</dbReference>
<accession>A0A8J7YB37</accession>
<evidence type="ECO:0000313" key="2">
    <source>
        <dbReference type="Proteomes" id="UP000766550"/>
    </source>
</evidence>
<evidence type="ECO:0008006" key="3">
    <source>
        <dbReference type="Google" id="ProtNLM"/>
    </source>
</evidence>
<reference evidence="1 2" key="1">
    <citation type="submission" date="2021-06" db="EMBL/GenBank/DDBJ databases">
        <title>New haloarchaea isolates fom saline soil.</title>
        <authorList>
            <person name="Duran-Viseras A."/>
            <person name="Sanchez-Porro C.S."/>
            <person name="Ventosa A."/>
        </authorList>
    </citation>
    <scope>NUCLEOTIDE SEQUENCE [LARGE SCALE GENOMIC DNA]</scope>
    <source>
        <strain evidence="1 2">JCM 183640</strain>
    </source>
</reference>
<keyword evidence="2" id="KW-1185">Reference proteome</keyword>
<gene>
    <name evidence="1" type="ORF">KTS45_10460</name>
</gene>
<evidence type="ECO:0000313" key="1">
    <source>
        <dbReference type="EMBL" id="MBV0924619.1"/>
    </source>
</evidence>
<comment type="caution">
    <text evidence="1">The sequence shown here is derived from an EMBL/GenBank/DDBJ whole genome shotgun (WGS) entry which is preliminary data.</text>
</comment>
<name>A0A8J7YB37_9EURY</name>
<dbReference type="OrthoDB" id="157374at2157"/>
<protein>
    <recommendedName>
        <fullName evidence="3">Exonuclease RecJ</fullName>
    </recommendedName>
</protein>
<proteinExistence type="predicted"/>